<dbReference type="AlphaFoldDB" id="X1EWS4"/>
<name>X1EWS4_9ZZZZ</name>
<organism evidence="2">
    <name type="scientific">marine sediment metagenome</name>
    <dbReference type="NCBI Taxonomy" id="412755"/>
    <lineage>
        <taxon>unclassified sequences</taxon>
        <taxon>metagenomes</taxon>
        <taxon>ecological metagenomes</taxon>
    </lineage>
</organism>
<dbReference type="EMBL" id="BARU01004911">
    <property type="protein sequence ID" value="GAH24770.1"/>
    <property type="molecule type" value="Genomic_DNA"/>
</dbReference>
<comment type="caution">
    <text evidence="2">The sequence shown here is derived from an EMBL/GenBank/DDBJ whole genome shotgun (WGS) entry which is preliminary data.</text>
</comment>
<proteinExistence type="predicted"/>
<feature type="region of interest" description="Disordered" evidence="1">
    <location>
        <begin position="1"/>
        <end position="33"/>
    </location>
</feature>
<evidence type="ECO:0000313" key="2">
    <source>
        <dbReference type="EMBL" id="GAH24770.1"/>
    </source>
</evidence>
<accession>X1EWS4</accession>
<feature type="non-terminal residue" evidence="2">
    <location>
        <position position="33"/>
    </location>
</feature>
<reference evidence="2" key="1">
    <citation type="journal article" date="2014" name="Front. Microbiol.">
        <title>High frequency of phylogenetically diverse reductive dehalogenase-homologous genes in deep subseafloor sedimentary metagenomes.</title>
        <authorList>
            <person name="Kawai M."/>
            <person name="Futagami T."/>
            <person name="Toyoda A."/>
            <person name="Takaki Y."/>
            <person name="Nishi S."/>
            <person name="Hori S."/>
            <person name="Arai W."/>
            <person name="Tsubouchi T."/>
            <person name="Morono Y."/>
            <person name="Uchiyama I."/>
            <person name="Ito T."/>
            <person name="Fujiyama A."/>
            <person name="Inagaki F."/>
            <person name="Takami H."/>
        </authorList>
    </citation>
    <scope>NUCLEOTIDE SEQUENCE</scope>
    <source>
        <strain evidence="2">Expedition CK06-06</strain>
    </source>
</reference>
<sequence>MKKELFILTNQEEEKEELPKEKIPGEEETPGEE</sequence>
<evidence type="ECO:0000256" key="1">
    <source>
        <dbReference type="SAM" id="MobiDB-lite"/>
    </source>
</evidence>
<protein>
    <submittedName>
        <fullName evidence="2">Uncharacterized protein</fullName>
    </submittedName>
</protein>
<gene>
    <name evidence="2" type="ORF">S03H2_09582</name>
</gene>